<dbReference type="OrthoDB" id="10006637at2"/>
<proteinExistence type="predicted"/>
<dbReference type="Pfam" id="PF18810">
    <property type="entry name" value="PBECR2"/>
    <property type="match status" value="1"/>
</dbReference>
<organism evidence="3 4">
    <name type="scientific">Akkermansia glycaniphila</name>
    <dbReference type="NCBI Taxonomy" id="1679444"/>
    <lineage>
        <taxon>Bacteria</taxon>
        <taxon>Pseudomonadati</taxon>
        <taxon>Verrucomicrobiota</taxon>
        <taxon>Verrucomicrobiia</taxon>
        <taxon>Verrucomicrobiales</taxon>
        <taxon>Akkermansiaceae</taxon>
        <taxon>Akkermansia</taxon>
    </lineage>
</organism>
<feature type="compositionally biased region" description="Low complexity" evidence="1">
    <location>
        <begin position="532"/>
        <end position="543"/>
    </location>
</feature>
<feature type="region of interest" description="Disordered" evidence="1">
    <location>
        <begin position="622"/>
        <end position="642"/>
    </location>
</feature>
<evidence type="ECO:0000259" key="2">
    <source>
        <dbReference type="Pfam" id="PF18810"/>
    </source>
</evidence>
<reference evidence="4" key="1">
    <citation type="submission" date="2016-09" db="EMBL/GenBank/DDBJ databases">
        <authorList>
            <person name="Koehorst J."/>
        </authorList>
    </citation>
    <scope>NUCLEOTIDE SEQUENCE [LARGE SCALE GENOMIC DNA]</scope>
</reference>
<keyword evidence="4" id="KW-1185">Reference proteome</keyword>
<dbReference type="EMBL" id="LT629973">
    <property type="protein sequence ID" value="SEH87542.1"/>
    <property type="molecule type" value="Genomic_DNA"/>
</dbReference>
<accession>A0A1C7PE60</accession>
<protein>
    <recommendedName>
        <fullName evidence="2">Phage-Barnase-EndoU-ColicinE5/D-RelE like nuclease 2 domain-containing protein</fullName>
    </recommendedName>
</protein>
<dbReference type="Pfam" id="PF06074">
    <property type="entry name" value="Portal_Mu"/>
    <property type="match status" value="1"/>
</dbReference>
<dbReference type="RefSeq" id="WP_067771785.1">
    <property type="nucleotide sequence ID" value="NZ_LIGX01000001.1"/>
</dbReference>
<feature type="domain" description="Phage-Barnase-EndoU-ColicinE5/D-RelE like nuclease 2" evidence="2">
    <location>
        <begin position="651"/>
        <end position="755"/>
    </location>
</feature>
<feature type="compositionally biased region" description="Basic and acidic residues" evidence="1">
    <location>
        <begin position="584"/>
        <end position="600"/>
    </location>
</feature>
<gene>
    <name evidence="3" type="ORF">PYTT_1379</name>
</gene>
<dbReference type="STRING" id="1679444.PYTT_1379"/>
<dbReference type="AlphaFoldDB" id="A0A1C7PE60"/>
<dbReference type="KEGG" id="agl:PYTT_1379"/>
<name>A0A1C7PE60_9BACT</name>
<evidence type="ECO:0000313" key="3">
    <source>
        <dbReference type="EMBL" id="SEH87542.1"/>
    </source>
</evidence>
<dbReference type="InterPro" id="IPR009279">
    <property type="entry name" value="Portal_Mu"/>
</dbReference>
<sequence length="757" mass="83451">MSTPVPDSRPLHFSSLDLQEMSVSRDQWLERTHPLDYLTLPIMRDAVNEAMRGAWSNIQWIWHNIEQADTYLSVCVDRRLAALKKLRWDIRPKDGLTDAEACLADAQARTLTDFCNAIDNMEEGIAGLAQASFRHYRHLQLLETDTSLRLNLTDNWNWCRDGYKGPWRWNPEATYGATIGKDLPVSMDSIITRICPRPIDQVAMLLVFDRKNGKCQLAVYNGRYGTPPMYIIMPDGISEEQKKAFIEFGRQCLSNSAGVLPPGSKVETVQPGSLGPDSFTRYIDMASQEIVLRCTGGLMTMLTAPGEGTTTSTGNAHQDAFDAIAAAEGEDIAALLQRHLFAPALNQWHPGQPHLVEFTLAPLEDKGTSEIVQSIAMLASAGYRLTDDQVAELTGLDVTSANMDARAIYAAKSAGFVPTQQSLEERMGMPLAPVPLTPEQQAAGMLNSMHRRFAPTMLWPQARRVYDAATAVRMHNLSARPAAQVQPEDGITAEQRAILTRLASMPLDPARIEAKAESLRKALQEAIAPYAPDDASDAASPHARPMHGAARGTSEQDGDNHAAQNAQTSPEDEPVAENYGTSEGAKKGWDKRGRGRKDLKTGFGHAAVGKTGTAEQLGLGRLKDISPDPASTASHPGRAKRGLTRGFSARSIDGQNVHFTRDVLDHWEAAGKTSTEQARRLRHLSEAVRAVKSPHEIWENPRDGQRTYLRSYKDASGHYVLAGFVVGKTGNVRTYFHNRRLSSMEKTRKGTLKYKRD</sequence>
<evidence type="ECO:0000256" key="1">
    <source>
        <dbReference type="SAM" id="MobiDB-lite"/>
    </source>
</evidence>
<dbReference type="Proteomes" id="UP000176204">
    <property type="component" value="Chromosome I"/>
</dbReference>
<dbReference type="InterPro" id="IPR041110">
    <property type="entry name" value="PBECR2"/>
</dbReference>
<feature type="region of interest" description="Disordered" evidence="1">
    <location>
        <begin position="532"/>
        <end position="607"/>
    </location>
</feature>
<evidence type="ECO:0000313" key="4">
    <source>
        <dbReference type="Proteomes" id="UP000176204"/>
    </source>
</evidence>